<dbReference type="Proteomes" id="UP000065807">
    <property type="component" value="Chromosome"/>
</dbReference>
<evidence type="ECO:0000313" key="5">
    <source>
        <dbReference type="EMBL" id="BAS28733.1"/>
    </source>
</evidence>
<name>A0A0K2SNM6_LIMPI</name>
<feature type="domain" description="Nudix hydrolase" evidence="4">
    <location>
        <begin position="28"/>
        <end position="156"/>
    </location>
</feature>
<organism evidence="5 6">
    <name type="scientific">Limnochorda pilosa</name>
    <dbReference type="NCBI Taxonomy" id="1555112"/>
    <lineage>
        <taxon>Bacteria</taxon>
        <taxon>Bacillati</taxon>
        <taxon>Bacillota</taxon>
        <taxon>Limnochordia</taxon>
        <taxon>Limnochordales</taxon>
        <taxon>Limnochordaceae</taxon>
        <taxon>Limnochorda</taxon>
    </lineage>
</organism>
<dbReference type="Gene3D" id="3.90.79.10">
    <property type="entry name" value="Nucleoside Triphosphate Pyrophosphohydrolase"/>
    <property type="match status" value="1"/>
</dbReference>
<gene>
    <name evidence="5" type="ORF">LIP_2904</name>
</gene>
<evidence type="ECO:0000256" key="2">
    <source>
        <dbReference type="ARBA" id="ARBA00022801"/>
    </source>
</evidence>
<dbReference type="PRINTS" id="PR00502">
    <property type="entry name" value="NUDIXFAMILY"/>
</dbReference>
<dbReference type="GO" id="GO:0016787">
    <property type="term" value="F:hydrolase activity"/>
    <property type="evidence" value="ECO:0007669"/>
    <property type="project" value="UniProtKB-KW"/>
</dbReference>
<dbReference type="SUPFAM" id="SSF55811">
    <property type="entry name" value="Nudix"/>
    <property type="match status" value="1"/>
</dbReference>
<sequence length="164" mass="18125">MASKPPNRTIRCRDVHGGEREFPAGDLRFRPAAYGIALDGQGRVLLGRSAFHGRWELPGGAVEPWETLEEGLAREFAEETGLHAAVEERIGFDDGFIAFFRYPFHSLRFFYRVAVDPLAPMAPQAGEITALQWRPVAELGEDEVAYGHLPFIRCVADGQVGSGL</sequence>
<dbReference type="InterPro" id="IPR020476">
    <property type="entry name" value="Nudix_hydrolase"/>
</dbReference>
<dbReference type="InterPro" id="IPR015797">
    <property type="entry name" value="NUDIX_hydrolase-like_dom_sf"/>
</dbReference>
<dbReference type="EMBL" id="AP014924">
    <property type="protein sequence ID" value="BAS28733.1"/>
    <property type="molecule type" value="Genomic_DNA"/>
</dbReference>
<evidence type="ECO:0000259" key="4">
    <source>
        <dbReference type="PROSITE" id="PS51462"/>
    </source>
</evidence>
<dbReference type="OrthoDB" id="9810648at2"/>
<evidence type="ECO:0000256" key="1">
    <source>
        <dbReference type="ARBA" id="ARBA00001946"/>
    </source>
</evidence>
<comment type="similarity">
    <text evidence="3">Belongs to the Nudix hydrolase family.</text>
</comment>
<comment type="cofactor">
    <cofactor evidence="1">
        <name>Mg(2+)</name>
        <dbReference type="ChEBI" id="CHEBI:18420"/>
    </cofactor>
</comment>
<dbReference type="PROSITE" id="PS00893">
    <property type="entry name" value="NUDIX_BOX"/>
    <property type="match status" value="1"/>
</dbReference>
<dbReference type="STRING" id="1555112.LIP_2904"/>
<accession>A0A0K2SNM6</accession>
<dbReference type="RefSeq" id="WP_068139520.1">
    <property type="nucleotide sequence ID" value="NZ_AP014924.1"/>
</dbReference>
<dbReference type="InterPro" id="IPR020084">
    <property type="entry name" value="NUDIX_hydrolase_CS"/>
</dbReference>
<dbReference type="PANTHER" id="PTHR43046">
    <property type="entry name" value="GDP-MANNOSE MANNOSYL HYDROLASE"/>
    <property type="match status" value="1"/>
</dbReference>
<reference evidence="6" key="1">
    <citation type="submission" date="2015-07" db="EMBL/GenBank/DDBJ databases">
        <title>Complete genome sequence and phylogenetic analysis of Limnochorda pilosa.</title>
        <authorList>
            <person name="Watanabe M."/>
            <person name="Kojima H."/>
            <person name="Fukui M."/>
        </authorList>
    </citation>
    <scope>NUCLEOTIDE SEQUENCE [LARGE SCALE GENOMIC DNA]</scope>
    <source>
        <strain evidence="6">HC45</strain>
    </source>
</reference>
<dbReference type="Pfam" id="PF00293">
    <property type="entry name" value="NUDIX"/>
    <property type="match status" value="1"/>
</dbReference>
<dbReference type="PANTHER" id="PTHR43046:SF14">
    <property type="entry name" value="MUTT_NUDIX FAMILY PROTEIN"/>
    <property type="match status" value="1"/>
</dbReference>
<dbReference type="KEGG" id="lpil:LIP_2904"/>
<protein>
    <submittedName>
        <fullName evidence="5">NUDIX hydrolase</fullName>
    </submittedName>
</protein>
<keyword evidence="2 3" id="KW-0378">Hydrolase</keyword>
<keyword evidence="6" id="KW-1185">Reference proteome</keyword>
<evidence type="ECO:0000256" key="3">
    <source>
        <dbReference type="RuleBase" id="RU003476"/>
    </source>
</evidence>
<dbReference type="AlphaFoldDB" id="A0A0K2SNM6"/>
<proteinExistence type="inferred from homology"/>
<evidence type="ECO:0000313" key="6">
    <source>
        <dbReference type="Proteomes" id="UP000065807"/>
    </source>
</evidence>
<reference evidence="6" key="2">
    <citation type="journal article" date="2016" name="Int. J. Syst. Evol. Microbiol.">
        <title>Complete genome sequence and cell structure of Limnochorda pilosa, a Gram-negative spore-former within the phylum Firmicutes.</title>
        <authorList>
            <person name="Watanabe M."/>
            <person name="Kojima H."/>
            <person name="Fukui M."/>
        </authorList>
    </citation>
    <scope>NUCLEOTIDE SEQUENCE [LARGE SCALE GENOMIC DNA]</scope>
    <source>
        <strain evidence="6">HC45</strain>
    </source>
</reference>
<dbReference type="CDD" id="cd02883">
    <property type="entry name" value="NUDIX_Hydrolase"/>
    <property type="match status" value="1"/>
</dbReference>
<dbReference type="InterPro" id="IPR000086">
    <property type="entry name" value="NUDIX_hydrolase_dom"/>
</dbReference>
<dbReference type="PROSITE" id="PS51462">
    <property type="entry name" value="NUDIX"/>
    <property type="match status" value="1"/>
</dbReference>